<dbReference type="PROSITE" id="PS51257">
    <property type="entry name" value="PROKAR_LIPOPROTEIN"/>
    <property type="match status" value="1"/>
</dbReference>
<gene>
    <name evidence="2" type="ordered locus">HEAR0487</name>
</gene>
<dbReference type="HOGENOM" id="CLU_1426462_0_0_4"/>
<dbReference type="OrthoDB" id="8776015at2"/>
<dbReference type="eggNOG" id="ENOG5030SV1">
    <property type="taxonomic scope" value="Bacteria"/>
</dbReference>
<sequence>MKQTMQLASLAAGAAVILALTGCATDTKQTNTATTATPAASKMTVTTAQASEFYVVLPEDGRIYAFGDTKNYMSYLAHSEVPLTRTRIGAGPGGKTVVFGITSDDVKKNEPSTAEKIMDGKLEAASNFHGEAFKAGRFYVFNDMRDMMAFTAYGEVPYSYTDIGAGPKGETLVWVMNKDSYKKGRPLSTIERFRSLRAAK</sequence>
<reference evidence="2 3" key="1">
    <citation type="journal article" date="2007" name="PLoS Genet.">
        <title>A tale of two oxidation states: bacterial colonization of arsenic-rich environments.</title>
        <authorList>
            <person name="Muller D."/>
            <person name="Medigue C."/>
            <person name="Koechler S."/>
            <person name="Barbe V."/>
            <person name="Barakat M."/>
            <person name="Talla E."/>
            <person name="Bonnefoy V."/>
            <person name="Krin E."/>
            <person name="Arsene-Ploetze F."/>
            <person name="Carapito C."/>
            <person name="Chandler M."/>
            <person name="Cournoyer B."/>
            <person name="Cruveiller S."/>
            <person name="Dossat C."/>
            <person name="Duval S."/>
            <person name="Heymann M."/>
            <person name="Leize E."/>
            <person name="Lieutaud A."/>
            <person name="Lievremont D."/>
            <person name="Makita Y."/>
            <person name="Mangenot S."/>
            <person name="Nitschke W."/>
            <person name="Ortet P."/>
            <person name="Perdrial N."/>
            <person name="Schoepp B."/>
            <person name="Siguier N."/>
            <person name="Simeonova D.D."/>
            <person name="Rouy Z."/>
            <person name="Segurens B."/>
            <person name="Turlin E."/>
            <person name="Vallenet D."/>
            <person name="Van Dorsselaer A."/>
            <person name="Weiss S."/>
            <person name="Weissenbach J."/>
            <person name="Lett M.C."/>
            <person name="Danchin A."/>
            <person name="Bertin P.N."/>
        </authorList>
    </citation>
    <scope>NUCLEOTIDE SEQUENCE [LARGE SCALE GENOMIC DNA]</scope>
    <source>
        <strain evidence="3">ULPAs1</strain>
    </source>
</reference>
<accession>A4G2G0</accession>
<keyword evidence="3" id="KW-1185">Reference proteome</keyword>
<evidence type="ECO:0000313" key="3">
    <source>
        <dbReference type="Proteomes" id="UP000006697"/>
    </source>
</evidence>
<keyword evidence="1" id="KW-0732">Signal</keyword>
<dbReference type="KEGG" id="har:HEAR0487"/>
<evidence type="ECO:0000313" key="2">
    <source>
        <dbReference type="EMBL" id="CAL60697.1"/>
    </source>
</evidence>
<dbReference type="AlphaFoldDB" id="A4G2G0"/>
<organism evidence="2 3">
    <name type="scientific">Herminiimonas arsenicoxydans</name>
    <dbReference type="NCBI Taxonomy" id="204773"/>
    <lineage>
        <taxon>Bacteria</taxon>
        <taxon>Pseudomonadati</taxon>
        <taxon>Pseudomonadota</taxon>
        <taxon>Betaproteobacteria</taxon>
        <taxon>Burkholderiales</taxon>
        <taxon>Oxalobacteraceae</taxon>
        <taxon>Herminiimonas</taxon>
    </lineage>
</organism>
<feature type="signal peptide" evidence="1">
    <location>
        <begin position="1"/>
        <end position="24"/>
    </location>
</feature>
<proteinExistence type="predicted"/>
<feature type="chain" id="PRO_5005659587" description="Lipoprotein" evidence="1">
    <location>
        <begin position="25"/>
        <end position="200"/>
    </location>
</feature>
<dbReference type="STRING" id="204773.HEAR0487"/>
<dbReference type="Proteomes" id="UP000006697">
    <property type="component" value="Chromosome"/>
</dbReference>
<evidence type="ECO:0008006" key="4">
    <source>
        <dbReference type="Google" id="ProtNLM"/>
    </source>
</evidence>
<protein>
    <recommendedName>
        <fullName evidence="4">Lipoprotein</fullName>
    </recommendedName>
</protein>
<name>A4G2G0_HERAR</name>
<dbReference type="EMBL" id="CU207211">
    <property type="protein sequence ID" value="CAL60697.1"/>
    <property type="molecule type" value="Genomic_DNA"/>
</dbReference>
<evidence type="ECO:0000256" key="1">
    <source>
        <dbReference type="SAM" id="SignalP"/>
    </source>
</evidence>